<organism evidence="4 5">
    <name type="scientific">Sphingomonas paeninsulae</name>
    <dbReference type="NCBI Taxonomy" id="2319844"/>
    <lineage>
        <taxon>Bacteria</taxon>
        <taxon>Pseudomonadati</taxon>
        <taxon>Pseudomonadota</taxon>
        <taxon>Alphaproteobacteria</taxon>
        <taxon>Sphingomonadales</taxon>
        <taxon>Sphingomonadaceae</taxon>
        <taxon>Sphingomonas</taxon>
    </lineage>
</organism>
<feature type="domain" description="Prepilin type IV endopeptidase peptidase" evidence="3">
    <location>
        <begin position="11"/>
        <end position="120"/>
    </location>
</feature>
<evidence type="ECO:0000256" key="2">
    <source>
        <dbReference type="SAM" id="Phobius"/>
    </source>
</evidence>
<keyword evidence="5" id="KW-1185">Reference proteome</keyword>
<dbReference type="Proteomes" id="UP000276254">
    <property type="component" value="Chromosome"/>
</dbReference>
<feature type="transmembrane region" description="Helical" evidence="2">
    <location>
        <begin position="56"/>
        <end position="76"/>
    </location>
</feature>
<dbReference type="Pfam" id="PF01478">
    <property type="entry name" value="Peptidase_A24"/>
    <property type="match status" value="1"/>
</dbReference>
<protein>
    <submittedName>
        <fullName evidence="4">Prepilin peptidase</fullName>
    </submittedName>
</protein>
<dbReference type="PANTHER" id="PTHR30487:SF0">
    <property type="entry name" value="PREPILIN LEADER PEPTIDASE_N-METHYLTRANSFERASE-RELATED"/>
    <property type="match status" value="1"/>
</dbReference>
<dbReference type="AlphaFoldDB" id="A0A494TKV2"/>
<keyword evidence="2" id="KW-1133">Transmembrane helix</keyword>
<dbReference type="KEGG" id="spha:D3Y57_11285"/>
<dbReference type="GO" id="GO:0004190">
    <property type="term" value="F:aspartic-type endopeptidase activity"/>
    <property type="evidence" value="ECO:0007669"/>
    <property type="project" value="InterPro"/>
</dbReference>
<sequence length="170" mass="17792">MPATSFIALGVLLLILIPIVHFDLQERRIPNALNVLLATAGFLFQTISASSVRAALIGLTAPVAIIALFLGLIAIMKLLRRQGTLGLGDVKFLAAASLWVGFIGSTAVFVIASLFSVGFIVARSPWRRLDLRGAIPFAPFLAAGLLVVYGLGTVSQANKTSPAIIVAPAS</sequence>
<dbReference type="GO" id="GO:0006465">
    <property type="term" value="P:signal peptide processing"/>
    <property type="evidence" value="ECO:0007669"/>
    <property type="project" value="TreeGrafter"/>
</dbReference>
<feature type="transmembrane region" description="Helical" evidence="2">
    <location>
        <begin position="96"/>
        <end position="122"/>
    </location>
</feature>
<proteinExistence type="inferred from homology"/>
<evidence type="ECO:0000259" key="3">
    <source>
        <dbReference type="Pfam" id="PF01478"/>
    </source>
</evidence>
<comment type="similarity">
    <text evidence="1">Belongs to the peptidase A24 family.</text>
</comment>
<dbReference type="GO" id="GO:0005886">
    <property type="term" value="C:plasma membrane"/>
    <property type="evidence" value="ECO:0007669"/>
    <property type="project" value="TreeGrafter"/>
</dbReference>
<dbReference type="EMBL" id="CP032829">
    <property type="protein sequence ID" value="AYJ86441.1"/>
    <property type="molecule type" value="Genomic_DNA"/>
</dbReference>
<dbReference type="RefSeq" id="WP_121153066.1">
    <property type="nucleotide sequence ID" value="NZ_CP032829.1"/>
</dbReference>
<evidence type="ECO:0000256" key="1">
    <source>
        <dbReference type="ARBA" id="ARBA00005801"/>
    </source>
</evidence>
<keyword evidence="2" id="KW-0472">Membrane</keyword>
<feature type="transmembrane region" description="Helical" evidence="2">
    <location>
        <begin position="32"/>
        <end position="49"/>
    </location>
</feature>
<gene>
    <name evidence="4" type="ORF">D3Y57_11285</name>
</gene>
<evidence type="ECO:0000313" key="5">
    <source>
        <dbReference type="Proteomes" id="UP000276254"/>
    </source>
</evidence>
<keyword evidence="2" id="KW-0812">Transmembrane</keyword>
<dbReference type="InterPro" id="IPR050882">
    <property type="entry name" value="Prepilin_peptidase/N-MTase"/>
</dbReference>
<dbReference type="Gene3D" id="1.20.120.1220">
    <property type="match status" value="1"/>
</dbReference>
<accession>A0A494TKV2</accession>
<feature type="transmembrane region" description="Helical" evidence="2">
    <location>
        <begin position="134"/>
        <end position="152"/>
    </location>
</feature>
<dbReference type="OrthoDB" id="5329005at2"/>
<reference evidence="4 5" key="1">
    <citation type="submission" date="2018-09" db="EMBL/GenBank/DDBJ databases">
        <title>Sphingomonas peninsula sp. nov., isolated from fildes peninsula, Antarctic soil.</title>
        <authorList>
            <person name="Yingchao G."/>
        </authorList>
    </citation>
    <scope>NUCLEOTIDE SEQUENCE [LARGE SCALE GENOMIC DNA]</scope>
    <source>
        <strain evidence="4 5">YZ-8</strain>
    </source>
</reference>
<evidence type="ECO:0000313" key="4">
    <source>
        <dbReference type="EMBL" id="AYJ86441.1"/>
    </source>
</evidence>
<name>A0A494TKV2_SPHPE</name>
<dbReference type="InterPro" id="IPR000045">
    <property type="entry name" value="Prepilin_IV_endopep_pep"/>
</dbReference>
<dbReference type="PANTHER" id="PTHR30487">
    <property type="entry name" value="TYPE 4 PREPILIN-LIKE PROTEINS LEADER PEPTIDE-PROCESSING ENZYME"/>
    <property type="match status" value="1"/>
</dbReference>